<dbReference type="WBParaSite" id="SSTP_0000305000.1">
    <property type="protein sequence ID" value="SSTP_0000305000.1"/>
    <property type="gene ID" value="SSTP_0000305000"/>
</dbReference>
<evidence type="ECO:0000256" key="7">
    <source>
        <dbReference type="SAM" id="SignalP"/>
    </source>
</evidence>
<dbReference type="PROSITE" id="PS51257">
    <property type="entry name" value="PROKAR_LIPOPROTEIN"/>
    <property type="match status" value="1"/>
</dbReference>
<dbReference type="GO" id="GO:0016020">
    <property type="term" value="C:membrane"/>
    <property type="evidence" value="ECO:0007669"/>
    <property type="project" value="UniProtKB-SubCell"/>
</dbReference>
<dbReference type="AlphaFoldDB" id="A0A0K0E0N8"/>
<dbReference type="InterPro" id="IPR000612">
    <property type="entry name" value="PMP3"/>
</dbReference>
<organism evidence="9">
    <name type="scientific">Strongyloides stercoralis</name>
    <name type="common">Threadworm</name>
    <dbReference type="NCBI Taxonomy" id="6248"/>
    <lineage>
        <taxon>Eukaryota</taxon>
        <taxon>Metazoa</taxon>
        <taxon>Ecdysozoa</taxon>
        <taxon>Nematoda</taxon>
        <taxon>Chromadorea</taxon>
        <taxon>Rhabditida</taxon>
        <taxon>Tylenchina</taxon>
        <taxon>Panagrolaimomorpha</taxon>
        <taxon>Strongyloidoidea</taxon>
        <taxon>Strongyloididae</taxon>
        <taxon>Strongyloides</taxon>
    </lineage>
</organism>
<protein>
    <submittedName>
        <fullName evidence="9 10">Uncharacterized protein</fullName>
    </submittedName>
</protein>
<proteinExistence type="inferred from homology"/>
<feature type="signal peptide" evidence="7">
    <location>
        <begin position="1"/>
        <end position="24"/>
    </location>
</feature>
<evidence type="ECO:0000313" key="9">
    <source>
        <dbReference type="WBParaSite" id="SSTP_0000305000.1"/>
    </source>
</evidence>
<dbReference type="Proteomes" id="UP000035681">
    <property type="component" value="Unplaced"/>
</dbReference>
<evidence type="ECO:0000256" key="2">
    <source>
        <dbReference type="ARBA" id="ARBA00009530"/>
    </source>
</evidence>
<feature type="chain" id="PRO_5005327264" evidence="7">
    <location>
        <begin position="25"/>
        <end position="113"/>
    </location>
</feature>
<comment type="similarity">
    <text evidence="2">Belongs to the UPF0057 (PMP3) family.</text>
</comment>
<feature type="transmembrane region" description="Helical" evidence="6">
    <location>
        <begin position="32"/>
        <end position="56"/>
    </location>
</feature>
<evidence type="ECO:0000313" key="10">
    <source>
        <dbReference type="WBParaSite" id="TCONS_00002180.p1"/>
    </source>
</evidence>
<keyword evidence="3 6" id="KW-0812">Transmembrane</keyword>
<evidence type="ECO:0000256" key="5">
    <source>
        <dbReference type="ARBA" id="ARBA00023136"/>
    </source>
</evidence>
<reference evidence="9" key="1">
    <citation type="submission" date="2015-08" db="UniProtKB">
        <authorList>
            <consortium name="WormBaseParasite"/>
        </authorList>
    </citation>
    <scope>IDENTIFICATION</scope>
</reference>
<keyword evidence="5 6" id="KW-0472">Membrane</keyword>
<evidence type="ECO:0000313" key="8">
    <source>
        <dbReference type="Proteomes" id="UP000035681"/>
    </source>
</evidence>
<evidence type="ECO:0000256" key="3">
    <source>
        <dbReference type="ARBA" id="ARBA00022692"/>
    </source>
</evidence>
<keyword evidence="8" id="KW-1185">Reference proteome</keyword>
<dbReference type="Pfam" id="PF01679">
    <property type="entry name" value="Pmp3"/>
    <property type="match status" value="1"/>
</dbReference>
<evidence type="ECO:0000256" key="4">
    <source>
        <dbReference type="ARBA" id="ARBA00022989"/>
    </source>
</evidence>
<evidence type="ECO:0000256" key="6">
    <source>
        <dbReference type="SAM" id="Phobius"/>
    </source>
</evidence>
<dbReference type="WBParaSite" id="TCONS_00002180.p1">
    <property type="protein sequence ID" value="TCONS_00002180.p1"/>
    <property type="gene ID" value="XLOC_002071"/>
</dbReference>
<comment type="subcellular location">
    <subcellularLocation>
        <location evidence="1">Membrane</location>
    </subcellularLocation>
</comment>
<keyword evidence="7" id="KW-0732">Signal</keyword>
<keyword evidence="4 6" id="KW-1133">Transmembrane helix</keyword>
<accession>A0A0K0E0N8</accession>
<evidence type="ECO:0000256" key="1">
    <source>
        <dbReference type="ARBA" id="ARBA00004370"/>
    </source>
</evidence>
<sequence>MYNMPSRCCLYFLAFLVPPVPVAMLYGCGDQFWINIILYFCCLGIPAMIHACIIIAEYIPIVAVGTAVCPPPVVAAPVCPPPVVAAPVCPPPVVATPVCPPPMVATPVVAGFY</sequence>
<name>A0A0K0E0N8_STRER</name>